<name>A0A8J2YKL6_9BACL</name>
<evidence type="ECO:0000313" key="1">
    <source>
        <dbReference type="EMBL" id="GGE50803.1"/>
    </source>
</evidence>
<dbReference type="RefSeq" id="WP_188696564.1">
    <property type="nucleotide sequence ID" value="NZ_BMIR01000018.1"/>
</dbReference>
<evidence type="ECO:0008006" key="3">
    <source>
        <dbReference type="Google" id="ProtNLM"/>
    </source>
</evidence>
<comment type="caution">
    <text evidence="1">The sequence shown here is derived from an EMBL/GenBank/DDBJ whole genome shotgun (WGS) entry which is preliminary data.</text>
</comment>
<sequence length="59" mass="6258">MDIPALSTGLSQAKLQQDVSVAVTKQAMDATESQSNALINMLNTSLPHPTSGSRFDARI</sequence>
<dbReference type="EMBL" id="BMIR01000018">
    <property type="protein sequence ID" value="GGE50803.1"/>
    <property type="molecule type" value="Genomic_DNA"/>
</dbReference>
<keyword evidence="2" id="KW-1185">Reference proteome</keyword>
<dbReference type="InterPro" id="IPR025906">
    <property type="entry name" value="YjfB_motility"/>
</dbReference>
<accession>A0A8J2YKL6</accession>
<reference evidence="1" key="1">
    <citation type="journal article" date="2014" name="Int. J. Syst. Evol. Microbiol.">
        <title>Complete genome sequence of Corynebacterium casei LMG S-19264T (=DSM 44701T), isolated from a smear-ripened cheese.</title>
        <authorList>
            <consortium name="US DOE Joint Genome Institute (JGI-PGF)"/>
            <person name="Walter F."/>
            <person name="Albersmeier A."/>
            <person name="Kalinowski J."/>
            <person name="Ruckert C."/>
        </authorList>
    </citation>
    <scope>NUCLEOTIDE SEQUENCE</scope>
    <source>
        <strain evidence="1">CGMCC 1.15371</strain>
    </source>
</reference>
<dbReference type="Pfam" id="PF14070">
    <property type="entry name" value="YjfB_motility"/>
    <property type="match status" value="1"/>
</dbReference>
<dbReference type="Proteomes" id="UP000628775">
    <property type="component" value="Unassembled WGS sequence"/>
</dbReference>
<gene>
    <name evidence="1" type="ORF">GCM10011391_31950</name>
</gene>
<evidence type="ECO:0000313" key="2">
    <source>
        <dbReference type="Proteomes" id="UP000628775"/>
    </source>
</evidence>
<organism evidence="1 2">
    <name type="scientific">Pullulanibacillus camelliae</name>
    <dbReference type="NCBI Taxonomy" id="1707096"/>
    <lineage>
        <taxon>Bacteria</taxon>
        <taxon>Bacillati</taxon>
        <taxon>Bacillota</taxon>
        <taxon>Bacilli</taxon>
        <taxon>Bacillales</taxon>
        <taxon>Sporolactobacillaceae</taxon>
        <taxon>Pullulanibacillus</taxon>
    </lineage>
</organism>
<reference evidence="1" key="2">
    <citation type="submission" date="2020-09" db="EMBL/GenBank/DDBJ databases">
        <authorList>
            <person name="Sun Q."/>
            <person name="Zhou Y."/>
        </authorList>
    </citation>
    <scope>NUCLEOTIDE SEQUENCE</scope>
    <source>
        <strain evidence="1">CGMCC 1.15371</strain>
    </source>
</reference>
<proteinExistence type="predicted"/>
<dbReference type="AlphaFoldDB" id="A0A8J2YKL6"/>
<protein>
    <recommendedName>
        <fullName evidence="3">Motility protein</fullName>
    </recommendedName>
</protein>